<gene>
    <name evidence="7" type="ORF">NSA23_09380</name>
</gene>
<dbReference type="Gene3D" id="3.40.50.1100">
    <property type="match status" value="2"/>
</dbReference>
<feature type="domain" description="Tryptophan synthase beta chain-like PALP" evidence="6">
    <location>
        <begin position="21"/>
        <end position="336"/>
    </location>
</feature>
<dbReference type="InterPro" id="IPR036052">
    <property type="entry name" value="TrpB-like_PALP_sf"/>
</dbReference>
<comment type="caution">
    <text evidence="7">The sequence shown here is derived from an EMBL/GenBank/DDBJ whole genome shotgun (WGS) entry which is preliminary data.</text>
</comment>
<protein>
    <submittedName>
        <fullName evidence="7">D-cysteine desulfhydrase family protein</fullName>
    </submittedName>
</protein>
<dbReference type="PANTHER" id="PTHR43780:SF2">
    <property type="entry name" value="1-AMINOCYCLOPROPANE-1-CARBOXYLATE DEAMINASE-RELATED"/>
    <property type="match status" value="1"/>
</dbReference>
<dbReference type="RefSeq" id="WP_042679300.1">
    <property type="nucleotide sequence ID" value="NZ_CABKTM010000012.1"/>
</dbReference>
<organism evidence="7 8">
    <name type="scientific">Anaerosalibacter massiliensis</name>
    <dbReference type="NCBI Taxonomy" id="1347392"/>
    <lineage>
        <taxon>Bacteria</taxon>
        <taxon>Bacillati</taxon>
        <taxon>Bacillota</taxon>
        <taxon>Tissierellia</taxon>
        <taxon>Tissierellales</taxon>
        <taxon>Sporanaerobacteraceae</taxon>
        <taxon>Anaerosalibacter</taxon>
    </lineage>
</organism>
<dbReference type="EMBL" id="JANJZL010000005">
    <property type="protein sequence ID" value="MCR2044330.1"/>
    <property type="molecule type" value="Genomic_DNA"/>
</dbReference>
<dbReference type="PANTHER" id="PTHR43780">
    <property type="entry name" value="1-AMINOCYCLOPROPANE-1-CARBOXYLATE DEAMINASE-RELATED"/>
    <property type="match status" value="1"/>
</dbReference>
<dbReference type="OrthoDB" id="9801249at2"/>
<keyword evidence="3 5" id="KW-0663">Pyridoxal phosphate</keyword>
<evidence type="ECO:0000256" key="2">
    <source>
        <dbReference type="ARBA" id="ARBA00008639"/>
    </source>
</evidence>
<dbReference type="AlphaFoldDB" id="A0A9X2MHU5"/>
<feature type="active site" description="Nucleophile" evidence="4">
    <location>
        <position position="86"/>
    </location>
</feature>
<evidence type="ECO:0000256" key="1">
    <source>
        <dbReference type="ARBA" id="ARBA00001933"/>
    </source>
</evidence>
<dbReference type="InterPro" id="IPR027278">
    <property type="entry name" value="ACCD_DCysDesulf"/>
</dbReference>
<accession>A0A9X2MHU5</accession>
<name>A0A9X2MHU5_9FIRM</name>
<dbReference type="Proteomes" id="UP001142078">
    <property type="component" value="Unassembled WGS sequence"/>
</dbReference>
<evidence type="ECO:0000256" key="4">
    <source>
        <dbReference type="PIRSR" id="PIRSR006278-1"/>
    </source>
</evidence>
<dbReference type="SUPFAM" id="SSF53686">
    <property type="entry name" value="Tryptophan synthase beta subunit-like PLP-dependent enzymes"/>
    <property type="match status" value="1"/>
</dbReference>
<dbReference type="InterPro" id="IPR001926">
    <property type="entry name" value="TrpB-like_PALP"/>
</dbReference>
<feature type="modified residue" description="N6-(pyridoxal phosphate)lysine" evidence="5">
    <location>
        <position position="59"/>
    </location>
</feature>
<comment type="similarity">
    <text evidence="2">Belongs to the ACC deaminase/D-cysteine desulfhydrase family.</text>
</comment>
<dbReference type="Pfam" id="PF00291">
    <property type="entry name" value="PALP"/>
    <property type="match status" value="1"/>
</dbReference>
<proteinExistence type="inferred from homology"/>
<evidence type="ECO:0000313" key="7">
    <source>
        <dbReference type="EMBL" id="MCR2044330.1"/>
    </source>
</evidence>
<evidence type="ECO:0000256" key="3">
    <source>
        <dbReference type="ARBA" id="ARBA00022898"/>
    </source>
</evidence>
<sequence length="353" mass="38476">MNKERVLEKQKLFESVSQAQLGFFPTPLYKVEKISEELGIELYLKRDDITGPSTFGGNKIRKLEFLLGDAIDKGSTYIITHGATQSNHAMQTAIACNKLGLNCILYLLALVSPDMENLKSNLLLDKVLGAETNIIELKKDMSEEEGEKLGYKKAKERIKKLESEGKFCYEIPIGGSTPVGTLAFTKAVLELYVQLEENHIGDIDNLFVTAGSGGTLAGILAGESLLDSHTNVIGIAASPKDEKYKNRVAGLANDALKLLGVNETISLEDVKVDTSYVGKGYEIPTEESSEAIKYFARKEGIILDPVYTGKAMAGLIDYVEKGIIPQGSKVVFWHTGGGTALFAEKEIVGKIFD</sequence>
<evidence type="ECO:0000313" key="8">
    <source>
        <dbReference type="Proteomes" id="UP001142078"/>
    </source>
</evidence>
<keyword evidence="8" id="KW-1185">Reference proteome</keyword>
<dbReference type="GO" id="GO:1901605">
    <property type="term" value="P:alpha-amino acid metabolic process"/>
    <property type="evidence" value="ECO:0007669"/>
    <property type="project" value="UniProtKB-ARBA"/>
</dbReference>
<dbReference type="GO" id="GO:0019148">
    <property type="term" value="F:D-cysteine desulfhydrase activity"/>
    <property type="evidence" value="ECO:0007669"/>
    <property type="project" value="TreeGrafter"/>
</dbReference>
<evidence type="ECO:0000256" key="5">
    <source>
        <dbReference type="PIRSR" id="PIRSR006278-2"/>
    </source>
</evidence>
<dbReference type="PIRSF" id="PIRSF006278">
    <property type="entry name" value="ACCD_DCysDesulf"/>
    <property type="match status" value="1"/>
</dbReference>
<reference evidence="7" key="1">
    <citation type="submission" date="2022-07" db="EMBL/GenBank/DDBJ databases">
        <title>Enhanced cultured diversity of the mouse gut microbiota enables custom-made synthetic communities.</title>
        <authorList>
            <person name="Afrizal A."/>
        </authorList>
    </citation>
    <scope>NUCLEOTIDE SEQUENCE</scope>
    <source>
        <strain evidence="7">DSM 29482</strain>
    </source>
</reference>
<evidence type="ECO:0000259" key="6">
    <source>
        <dbReference type="Pfam" id="PF00291"/>
    </source>
</evidence>
<comment type="cofactor">
    <cofactor evidence="1">
        <name>pyridoxal 5'-phosphate</name>
        <dbReference type="ChEBI" id="CHEBI:597326"/>
    </cofactor>
</comment>